<dbReference type="InterPro" id="IPR003594">
    <property type="entry name" value="HATPase_dom"/>
</dbReference>
<protein>
    <submittedName>
        <fullName evidence="2">Anti-sigma regulatory factor</fullName>
    </submittedName>
</protein>
<dbReference type="AlphaFoldDB" id="A0A4Q1HE05"/>
<dbReference type="CDD" id="cd16934">
    <property type="entry name" value="HATPase_RsbT-like"/>
    <property type="match status" value="1"/>
</dbReference>
<dbReference type="EMBL" id="PYAL01000010">
    <property type="protein sequence ID" value="RXN83282.1"/>
    <property type="molecule type" value="Genomic_DNA"/>
</dbReference>
<dbReference type="OrthoDB" id="5769716at2"/>
<name>A0A4Q1HE05_9BURK</name>
<sequence length="137" mass="14774">MTSRRQATLDLRSQDQLALARRTVQEWATALGFGTLERTKLVTAASEIGRNTLVHGGGGQMIIAEVTNDNMQQGLRLVFEDHGPGIADIEQALTDGYSTAKSLGLGFGGAKRLVSEFDARSEPGAGTTVTLTQWKRR</sequence>
<gene>
    <name evidence="2" type="ORF">C7R54_27740</name>
</gene>
<proteinExistence type="predicted"/>
<reference evidence="2 3" key="1">
    <citation type="journal article" date="2017" name="Int. J. Syst. Evol. Microbiol.">
        <title>Achromobacter aloeverae sp. nov., isolated from the root of Aloe vera (L.) Burm.f.</title>
        <authorList>
            <person name="Kuncharoen N."/>
            <person name="Muramatsu Y."/>
            <person name="Shibata C."/>
            <person name="Kamakura Y."/>
            <person name="Nakagawa Y."/>
            <person name="Tanasupawat S."/>
        </authorList>
    </citation>
    <scope>NUCLEOTIDE SEQUENCE [LARGE SCALE GENOMIC DNA]</scope>
    <source>
        <strain evidence="2 3">AVA-1</strain>
    </source>
</reference>
<dbReference type="Proteomes" id="UP000290849">
    <property type="component" value="Unassembled WGS sequence"/>
</dbReference>
<evidence type="ECO:0000313" key="2">
    <source>
        <dbReference type="EMBL" id="RXN83282.1"/>
    </source>
</evidence>
<evidence type="ECO:0000313" key="3">
    <source>
        <dbReference type="Proteomes" id="UP000290849"/>
    </source>
</evidence>
<dbReference type="RefSeq" id="WP_129154174.1">
    <property type="nucleotide sequence ID" value="NZ_JBHSDO010000003.1"/>
</dbReference>
<accession>A0A4Q1HE05</accession>
<feature type="domain" description="Histidine kinase/HSP90-like ATPase" evidence="1">
    <location>
        <begin position="14"/>
        <end position="132"/>
    </location>
</feature>
<comment type="caution">
    <text evidence="2">The sequence shown here is derived from an EMBL/GenBank/DDBJ whole genome shotgun (WGS) entry which is preliminary data.</text>
</comment>
<evidence type="ECO:0000259" key="1">
    <source>
        <dbReference type="Pfam" id="PF13581"/>
    </source>
</evidence>
<organism evidence="2 3">
    <name type="scientific">Achromobacter aloeverae</name>
    <dbReference type="NCBI Taxonomy" id="1750518"/>
    <lineage>
        <taxon>Bacteria</taxon>
        <taxon>Pseudomonadati</taxon>
        <taxon>Pseudomonadota</taxon>
        <taxon>Betaproteobacteria</taxon>
        <taxon>Burkholderiales</taxon>
        <taxon>Alcaligenaceae</taxon>
        <taxon>Achromobacter</taxon>
    </lineage>
</organism>
<dbReference type="Pfam" id="PF13581">
    <property type="entry name" value="HATPase_c_2"/>
    <property type="match status" value="1"/>
</dbReference>
<dbReference type="Gene3D" id="3.30.565.10">
    <property type="entry name" value="Histidine kinase-like ATPase, C-terminal domain"/>
    <property type="match status" value="1"/>
</dbReference>
<dbReference type="SUPFAM" id="SSF55874">
    <property type="entry name" value="ATPase domain of HSP90 chaperone/DNA topoisomerase II/histidine kinase"/>
    <property type="match status" value="1"/>
</dbReference>
<keyword evidence="3" id="KW-1185">Reference proteome</keyword>
<dbReference type="InterPro" id="IPR036890">
    <property type="entry name" value="HATPase_C_sf"/>
</dbReference>